<keyword evidence="2" id="KW-1185">Reference proteome</keyword>
<protein>
    <submittedName>
        <fullName evidence="1">Uncharacterized protein</fullName>
    </submittedName>
</protein>
<evidence type="ECO:0000313" key="1">
    <source>
        <dbReference type="EMBL" id="CAK9086768.1"/>
    </source>
</evidence>
<dbReference type="Proteomes" id="UP001642484">
    <property type="component" value="Unassembled WGS sequence"/>
</dbReference>
<name>A0ABP0QGJ4_9DINO</name>
<feature type="non-terminal residue" evidence="1">
    <location>
        <position position="55"/>
    </location>
</feature>
<dbReference type="EMBL" id="CAXAMN010024450">
    <property type="protein sequence ID" value="CAK9086768.1"/>
    <property type="molecule type" value="Genomic_DNA"/>
</dbReference>
<accession>A0ABP0QGJ4</accession>
<feature type="non-terminal residue" evidence="1">
    <location>
        <position position="1"/>
    </location>
</feature>
<proteinExistence type="predicted"/>
<reference evidence="1 2" key="1">
    <citation type="submission" date="2024-02" db="EMBL/GenBank/DDBJ databases">
        <authorList>
            <person name="Chen Y."/>
            <person name="Shah S."/>
            <person name="Dougan E. K."/>
            <person name="Thang M."/>
            <person name="Chan C."/>
        </authorList>
    </citation>
    <scope>NUCLEOTIDE SEQUENCE [LARGE SCALE GENOMIC DNA]</scope>
</reference>
<sequence>IKLARRASILQARSDETSRTVMVQKVEEAVKELAEAAPWFDAEGLARRMQEGQGP</sequence>
<comment type="caution">
    <text evidence="1">The sequence shown here is derived from an EMBL/GenBank/DDBJ whole genome shotgun (WGS) entry which is preliminary data.</text>
</comment>
<evidence type="ECO:0000313" key="2">
    <source>
        <dbReference type="Proteomes" id="UP001642484"/>
    </source>
</evidence>
<organism evidence="1 2">
    <name type="scientific">Durusdinium trenchii</name>
    <dbReference type="NCBI Taxonomy" id="1381693"/>
    <lineage>
        <taxon>Eukaryota</taxon>
        <taxon>Sar</taxon>
        <taxon>Alveolata</taxon>
        <taxon>Dinophyceae</taxon>
        <taxon>Suessiales</taxon>
        <taxon>Symbiodiniaceae</taxon>
        <taxon>Durusdinium</taxon>
    </lineage>
</organism>
<gene>
    <name evidence="1" type="ORF">CCMP2556_LOCUS42017</name>
</gene>